<dbReference type="SUPFAM" id="SSF51197">
    <property type="entry name" value="Clavaminate synthase-like"/>
    <property type="match status" value="1"/>
</dbReference>
<evidence type="ECO:0000313" key="6">
    <source>
        <dbReference type="Proteomes" id="UP000619265"/>
    </source>
</evidence>
<evidence type="ECO:0000256" key="2">
    <source>
        <dbReference type="ARBA" id="ARBA00023004"/>
    </source>
</evidence>
<dbReference type="PANTHER" id="PTHR47990">
    <property type="entry name" value="2-OXOGLUTARATE (2OG) AND FE(II)-DEPENDENT OXYGENASE SUPERFAMILY PROTEIN-RELATED"/>
    <property type="match status" value="1"/>
</dbReference>
<dbReference type="Proteomes" id="UP000619265">
    <property type="component" value="Unassembled WGS sequence"/>
</dbReference>
<keyword evidence="2" id="KW-0408">Iron</keyword>
<dbReference type="InterPro" id="IPR026992">
    <property type="entry name" value="DIOX_N"/>
</dbReference>
<sequence length="208" mass="22424">MVVASPKPLSSEKLRDVELPIIDFSAERSEVSKLIVKACEDYGFFQVINHGVPEDIIANLEHEGLSFFALPDSEKQRAGPANPLGYGCKNIGLHGDKGEGLRLEGKGCQPEGKRIDRVVLATLEYGSALEETKKRMGRGLDSLVAINSGTRGVEIGRKWMSAGGEENGRGGVSHSAVRQRTLGNENGQGEGRKGSHAGETRGKTEIWK</sequence>
<dbReference type="Pfam" id="PF14226">
    <property type="entry name" value="DIOX_N"/>
    <property type="match status" value="1"/>
</dbReference>
<evidence type="ECO:0000259" key="4">
    <source>
        <dbReference type="Pfam" id="PF14226"/>
    </source>
</evidence>
<dbReference type="Gramene" id="Jr07_12050_p1">
    <property type="protein sequence ID" value="cds.Jr07_12050_p1"/>
    <property type="gene ID" value="Jr07_12050"/>
</dbReference>
<proteinExistence type="predicted"/>
<feature type="compositionally biased region" description="Basic and acidic residues" evidence="3">
    <location>
        <begin position="190"/>
        <end position="208"/>
    </location>
</feature>
<evidence type="ECO:0000256" key="1">
    <source>
        <dbReference type="ARBA" id="ARBA00022723"/>
    </source>
</evidence>
<name>A0A834CSX1_JUGRE</name>
<feature type="region of interest" description="Disordered" evidence="3">
    <location>
        <begin position="179"/>
        <end position="208"/>
    </location>
</feature>
<keyword evidence="1" id="KW-0479">Metal-binding</keyword>
<dbReference type="GO" id="GO:0046872">
    <property type="term" value="F:metal ion binding"/>
    <property type="evidence" value="ECO:0007669"/>
    <property type="project" value="UniProtKB-KW"/>
</dbReference>
<organism evidence="5 6">
    <name type="scientific">Juglans regia</name>
    <name type="common">English walnut</name>
    <dbReference type="NCBI Taxonomy" id="51240"/>
    <lineage>
        <taxon>Eukaryota</taxon>
        <taxon>Viridiplantae</taxon>
        <taxon>Streptophyta</taxon>
        <taxon>Embryophyta</taxon>
        <taxon>Tracheophyta</taxon>
        <taxon>Spermatophyta</taxon>
        <taxon>Magnoliopsida</taxon>
        <taxon>eudicotyledons</taxon>
        <taxon>Gunneridae</taxon>
        <taxon>Pentapetalae</taxon>
        <taxon>rosids</taxon>
        <taxon>fabids</taxon>
        <taxon>Fagales</taxon>
        <taxon>Juglandaceae</taxon>
        <taxon>Juglans</taxon>
    </lineage>
</organism>
<feature type="domain" description="Non-haem dioxygenase N-terminal" evidence="4">
    <location>
        <begin position="19"/>
        <end position="83"/>
    </location>
</feature>
<dbReference type="Gene3D" id="2.60.120.330">
    <property type="entry name" value="B-lactam Antibiotic, Isopenicillin N Synthase, Chain"/>
    <property type="match status" value="1"/>
</dbReference>
<protein>
    <recommendedName>
        <fullName evidence="4">Non-haem dioxygenase N-terminal domain-containing protein</fullName>
    </recommendedName>
</protein>
<reference evidence="5" key="1">
    <citation type="submission" date="2015-10" db="EMBL/GenBank/DDBJ databases">
        <authorList>
            <person name="Martinez-Garcia P.J."/>
            <person name="Crepeau M.W."/>
            <person name="Puiu D."/>
            <person name="Gonzalez-Ibeas D."/>
            <person name="Whalen J."/>
            <person name="Stevens K."/>
            <person name="Paul R."/>
            <person name="Butterfield T."/>
            <person name="Britton M."/>
            <person name="Reagan R."/>
            <person name="Chakraborty S."/>
            <person name="Walawage S.L."/>
            <person name="Vasquez-Gross H.A."/>
            <person name="Cardeno C."/>
            <person name="Famula R."/>
            <person name="Pratt K."/>
            <person name="Kuruganti S."/>
            <person name="Aradhya M.K."/>
            <person name="Leslie C.A."/>
            <person name="Dandekar A.M."/>
            <person name="Salzberg S.L."/>
            <person name="Wegrzyn J.L."/>
            <person name="Langley C.H."/>
            <person name="Neale D.B."/>
        </authorList>
    </citation>
    <scope>NUCLEOTIDE SEQUENCE</scope>
    <source>
        <tissue evidence="5">Leaves</tissue>
    </source>
</reference>
<dbReference type="InterPro" id="IPR027443">
    <property type="entry name" value="IPNS-like_sf"/>
</dbReference>
<evidence type="ECO:0000313" key="5">
    <source>
        <dbReference type="EMBL" id="KAF5464810.1"/>
    </source>
</evidence>
<comment type="caution">
    <text evidence="5">The sequence shown here is derived from an EMBL/GenBank/DDBJ whole genome shotgun (WGS) entry which is preliminary data.</text>
</comment>
<dbReference type="InterPro" id="IPR050231">
    <property type="entry name" value="Iron_ascorbate_oxido_reductase"/>
</dbReference>
<reference evidence="5" key="2">
    <citation type="submission" date="2020-03" db="EMBL/GenBank/DDBJ databases">
        <title>Walnut 2.0.</title>
        <authorList>
            <person name="Marrano A."/>
            <person name="Britton M."/>
            <person name="Zimin A.V."/>
            <person name="Zaini P.A."/>
            <person name="Workman R."/>
            <person name="Puiu D."/>
            <person name="Bianco L."/>
            <person name="Allen B.J."/>
            <person name="Troggio M."/>
            <person name="Leslie C.A."/>
            <person name="Timp W."/>
            <person name="Dendekar A."/>
            <person name="Salzberg S.L."/>
            <person name="Neale D.B."/>
        </authorList>
    </citation>
    <scope>NUCLEOTIDE SEQUENCE</scope>
    <source>
        <tissue evidence="5">Leaves</tissue>
    </source>
</reference>
<dbReference type="AlphaFoldDB" id="A0A834CSX1"/>
<accession>A0A834CSX1</accession>
<evidence type="ECO:0000256" key="3">
    <source>
        <dbReference type="SAM" id="MobiDB-lite"/>
    </source>
</evidence>
<dbReference type="EMBL" id="LIHL02000007">
    <property type="protein sequence ID" value="KAF5464810.1"/>
    <property type="molecule type" value="Genomic_DNA"/>
</dbReference>
<gene>
    <name evidence="5" type="ORF">F2P56_014861</name>
</gene>